<evidence type="ECO:0000313" key="4">
    <source>
        <dbReference type="Proteomes" id="UP000295444"/>
    </source>
</evidence>
<dbReference type="PANTHER" id="PTHR30160">
    <property type="entry name" value="TETRAACYLDISACCHARIDE 4'-KINASE-RELATED"/>
    <property type="match status" value="1"/>
</dbReference>
<dbReference type="Proteomes" id="UP000295444">
    <property type="component" value="Unassembled WGS sequence"/>
</dbReference>
<evidence type="ECO:0000256" key="2">
    <source>
        <dbReference type="ARBA" id="ARBA00022679"/>
    </source>
</evidence>
<dbReference type="InterPro" id="IPR002201">
    <property type="entry name" value="Glyco_trans_9"/>
</dbReference>
<keyword evidence="2 3" id="KW-0808">Transferase</keyword>
<organism evidence="3 4">
    <name type="scientific">Labedaea rhizosphaerae</name>
    <dbReference type="NCBI Taxonomy" id="598644"/>
    <lineage>
        <taxon>Bacteria</taxon>
        <taxon>Bacillati</taxon>
        <taxon>Actinomycetota</taxon>
        <taxon>Actinomycetes</taxon>
        <taxon>Pseudonocardiales</taxon>
        <taxon>Pseudonocardiaceae</taxon>
        <taxon>Labedaea</taxon>
    </lineage>
</organism>
<dbReference type="GO" id="GO:0005829">
    <property type="term" value="C:cytosol"/>
    <property type="evidence" value="ECO:0007669"/>
    <property type="project" value="TreeGrafter"/>
</dbReference>
<keyword evidence="4" id="KW-1185">Reference proteome</keyword>
<dbReference type="InterPro" id="IPR051199">
    <property type="entry name" value="LPS_LOS_Heptosyltrfase"/>
</dbReference>
<dbReference type="GO" id="GO:0008713">
    <property type="term" value="F:ADP-heptose-lipopolysaccharide heptosyltransferase activity"/>
    <property type="evidence" value="ECO:0007669"/>
    <property type="project" value="TreeGrafter"/>
</dbReference>
<comment type="caution">
    <text evidence="3">The sequence shown here is derived from an EMBL/GenBank/DDBJ whole genome shotgun (WGS) entry which is preliminary data.</text>
</comment>
<accession>A0A4R6SCG0</accession>
<dbReference type="GO" id="GO:0009244">
    <property type="term" value="P:lipopolysaccharide core region biosynthetic process"/>
    <property type="evidence" value="ECO:0007669"/>
    <property type="project" value="TreeGrafter"/>
</dbReference>
<proteinExistence type="predicted"/>
<dbReference type="AlphaFoldDB" id="A0A4R6SCG0"/>
<protein>
    <submittedName>
        <fullName evidence="3">ADP-heptose:LPS heptosyltransferase</fullName>
    </submittedName>
</protein>
<dbReference type="RefSeq" id="WP_133852040.1">
    <property type="nucleotide sequence ID" value="NZ_SNXZ01000004.1"/>
</dbReference>
<dbReference type="SUPFAM" id="SSF53756">
    <property type="entry name" value="UDP-Glycosyltransferase/glycogen phosphorylase"/>
    <property type="match status" value="1"/>
</dbReference>
<sequence length="368" mass="38182">MSAGLVRPNHHPAADTGAPITWSRLRRILAVRTDNLGDLVMLTPALRALRAAAPQARLDLLASCGAAAAASMLPAVDTVLGARIPWQQVGGVAVPELANAQRHLLGVLATGCYDAMVVFTSPTQSPWPAAQLGALAGIPLRALHSSEFGGALASHWVTPPPEPVHQVDRSLHLLAALGVPDAGRHLELVVPPVPLPRARRPVALLVPGGSAPAKRYPAERFAAVAASIASAGVEVQVSGTAAEHDLTRSIVDSVGRVSVHALEPVPFPAFVAQVAAADVVLCNNSAAMHVADAVGTPVVVTYAGTERLSDMPPRSVPSRLLQQAVPCSPCRQFQCPYEHQCLDIDPEDVASAALGLLRTRVGTPAAVS</sequence>
<name>A0A4R6SCG0_LABRH</name>
<evidence type="ECO:0000256" key="1">
    <source>
        <dbReference type="ARBA" id="ARBA00022676"/>
    </source>
</evidence>
<reference evidence="3 4" key="1">
    <citation type="submission" date="2019-03" db="EMBL/GenBank/DDBJ databases">
        <title>Genomic Encyclopedia of Type Strains, Phase IV (KMG-IV): sequencing the most valuable type-strain genomes for metagenomic binning, comparative biology and taxonomic classification.</title>
        <authorList>
            <person name="Goeker M."/>
        </authorList>
    </citation>
    <scope>NUCLEOTIDE SEQUENCE [LARGE SCALE GENOMIC DNA]</scope>
    <source>
        <strain evidence="3 4">DSM 45361</strain>
    </source>
</reference>
<gene>
    <name evidence="3" type="ORF">EV186_104714</name>
</gene>
<keyword evidence="1" id="KW-0328">Glycosyltransferase</keyword>
<dbReference type="OrthoDB" id="9797795at2"/>
<dbReference type="Gene3D" id="3.40.50.2000">
    <property type="entry name" value="Glycogen Phosphorylase B"/>
    <property type="match status" value="2"/>
</dbReference>
<dbReference type="EMBL" id="SNXZ01000004">
    <property type="protein sequence ID" value="TDP96726.1"/>
    <property type="molecule type" value="Genomic_DNA"/>
</dbReference>
<evidence type="ECO:0000313" key="3">
    <source>
        <dbReference type="EMBL" id="TDP96726.1"/>
    </source>
</evidence>
<dbReference type="Pfam" id="PF01075">
    <property type="entry name" value="Glyco_transf_9"/>
    <property type="match status" value="1"/>
</dbReference>